<dbReference type="SMART" id="SM00228">
    <property type="entry name" value="PDZ"/>
    <property type="match status" value="1"/>
</dbReference>
<dbReference type="SUPFAM" id="SSF52096">
    <property type="entry name" value="ClpP/crotonase"/>
    <property type="match status" value="1"/>
</dbReference>
<dbReference type="InterPro" id="IPR029045">
    <property type="entry name" value="ClpP/crotonase-like_dom_sf"/>
</dbReference>
<organism evidence="4 6">
    <name type="scientific">Bacteroides intestinalis</name>
    <dbReference type="NCBI Taxonomy" id="329854"/>
    <lineage>
        <taxon>Bacteria</taxon>
        <taxon>Pseudomonadati</taxon>
        <taxon>Bacteroidota</taxon>
        <taxon>Bacteroidia</taxon>
        <taxon>Bacteroidales</taxon>
        <taxon>Bacteroidaceae</taxon>
        <taxon>Bacteroides</taxon>
    </lineage>
</organism>
<reference evidence="6 7" key="1">
    <citation type="submission" date="2018-08" db="EMBL/GenBank/DDBJ databases">
        <title>A genome reference for cultivated species of the human gut microbiota.</title>
        <authorList>
            <person name="Zou Y."/>
            <person name="Xue W."/>
            <person name="Luo G."/>
        </authorList>
    </citation>
    <scope>NUCLEOTIDE SEQUENCE [LARGE SCALE GENOMIC DNA]</scope>
    <source>
        <strain evidence="4 6">AF19-10AC</strain>
        <strain evidence="5 7">AF31-23</strain>
    </source>
</reference>
<feature type="domain" description="PDZ" evidence="2">
    <location>
        <begin position="105"/>
        <end position="177"/>
    </location>
</feature>
<dbReference type="Pfam" id="PF03572">
    <property type="entry name" value="Peptidase_S41"/>
    <property type="match status" value="1"/>
</dbReference>
<evidence type="ECO:0000313" key="4">
    <source>
        <dbReference type="EMBL" id="RGT54831.1"/>
    </source>
</evidence>
<dbReference type="Pfam" id="PF17820">
    <property type="entry name" value="PDZ_6"/>
    <property type="match status" value="1"/>
</dbReference>
<dbReference type="EMBL" id="QRQM01000015">
    <property type="protein sequence ID" value="RHN05738.1"/>
    <property type="molecule type" value="Genomic_DNA"/>
</dbReference>
<evidence type="ECO:0000256" key="1">
    <source>
        <dbReference type="SAM" id="SignalP"/>
    </source>
</evidence>
<dbReference type="GO" id="GO:0006508">
    <property type="term" value="P:proteolysis"/>
    <property type="evidence" value="ECO:0007669"/>
    <property type="project" value="InterPro"/>
</dbReference>
<gene>
    <name evidence="4" type="ORF">DWX27_07140</name>
    <name evidence="5" type="ORF">DWZ32_14165</name>
</gene>
<evidence type="ECO:0000259" key="3">
    <source>
        <dbReference type="SMART" id="SM00245"/>
    </source>
</evidence>
<dbReference type="InterPro" id="IPR005151">
    <property type="entry name" value="Tail-specific_protease"/>
</dbReference>
<comment type="caution">
    <text evidence="4">The sequence shown here is derived from an EMBL/GenBank/DDBJ whole genome shotgun (WGS) entry which is preliminary data.</text>
</comment>
<dbReference type="InterPro" id="IPR041613">
    <property type="entry name" value="Pept_S41_N"/>
</dbReference>
<dbReference type="GO" id="GO:0004175">
    <property type="term" value="F:endopeptidase activity"/>
    <property type="evidence" value="ECO:0007669"/>
    <property type="project" value="TreeGrafter"/>
</dbReference>
<sequence>MKIKTLLFLFICLSLSACKDDDDPSGNSDRPDTQAWIEDTMREHYYWYNEIPVAGKLNYANDPETFFYSLLSDKDGKVRGSKHQYFSYIKELTGGNTRSTINEEYSYGFEFTGIYADKTHQDILALVLYVVKDSPADDAGLQRGDWITKINDAPVTDANFASLSGGEACSLTIAKWDPATKKFVLQNEKINLASARKVEDDPVYTWNVIESPVKNKKVGYLLYNHFTAGKSDDDTSYDDHLKSLSGSDFNGVDEFVLDLRYNNGGALSSGILLCTILQPGNQVGNKLGYLQYNDKQKNKKVQFNTNKSLLGSNGKNLNLKTLYVLVSSSSASASEMVINSLEPFMNVVVIGETTVGKNVGSLEYTSDDKKWEMHPIVCQIYNSVDFTDYADGIAPDVQLDEAFTYVDAQTVSPIEMFPLGDPNEHLFKAAIDLIDGKTTLTRSIDAPGTVAYKKVPGNSIDRKATGSVIINK</sequence>
<evidence type="ECO:0000313" key="6">
    <source>
        <dbReference type="Proteomes" id="UP000284772"/>
    </source>
</evidence>
<keyword evidence="1" id="KW-0732">Signal</keyword>
<protein>
    <submittedName>
        <fullName evidence="4">Peptidase S41</fullName>
    </submittedName>
</protein>
<dbReference type="InterPro" id="IPR001478">
    <property type="entry name" value="PDZ"/>
</dbReference>
<dbReference type="GO" id="GO:0008236">
    <property type="term" value="F:serine-type peptidase activity"/>
    <property type="evidence" value="ECO:0007669"/>
    <property type="project" value="InterPro"/>
</dbReference>
<feature type="signal peptide" evidence="1">
    <location>
        <begin position="1"/>
        <end position="19"/>
    </location>
</feature>
<dbReference type="Gene3D" id="3.90.226.10">
    <property type="entry name" value="2-enoyl-CoA Hydratase, Chain A, domain 1"/>
    <property type="match status" value="1"/>
</dbReference>
<dbReference type="PANTHER" id="PTHR32060:SF30">
    <property type="entry name" value="CARBOXY-TERMINAL PROCESSING PROTEASE CTPA"/>
    <property type="match status" value="1"/>
</dbReference>
<dbReference type="AlphaFoldDB" id="A0A3E4KRD1"/>
<dbReference type="PROSITE" id="PS51257">
    <property type="entry name" value="PROKAR_LIPOPROTEIN"/>
    <property type="match status" value="1"/>
</dbReference>
<dbReference type="SUPFAM" id="SSF50156">
    <property type="entry name" value="PDZ domain-like"/>
    <property type="match status" value="1"/>
</dbReference>
<dbReference type="Gene3D" id="3.30.750.170">
    <property type="match status" value="1"/>
</dbReference>
<dbReference type="EMBL" id="QRWT01000004">
    <property type="protein sequence ID" value="RGT54831.1"/>
    <property type="molecule type" value="Genomic_DNA"/>
</dbReference>
<dbReference type="InterPro" id="IPR041489">
    <property type="entry name" value="PDZ_6"/>
</dbReference>
<dbReference type="SMART" id="SM00245">
    <property type="entry name" value="TSPc"/>
    <property type="match status" value="1"/>
</dbReference>
<feature type="chain" id="PRO_5043182236" evidence="1">
    <location>
        <begin position="20"/>
        <end position="472"/>
    </location>
</feature>
<dbReference type="Proteomes" id="UP000286003">
    <property type="component" value="Unassembled WGS sequence"/>
</dbReference>
<dbReference type="RefSeq" id="WP_115501792.1">
    <property type="nucleotide sequence ID" value="NZ_CABMMK010000001.1"/>
</dbReference>
<dbReference type="Pfam" id="PF18294">
    <property type="entry name" value="Pept_S41_N"/>
    <property type="match status" value="1"/>
</dbReference>
<dbReference type="GO" id="GO:0007165">
    <property type="term" value="P:signal transduction"/>
    <property type="evidence" value="ECO:0007669"/>
    <property type="project" value="TreeGrafter"/>
</dbReference>
<evidence type="ECO:0000313" key="5">
    <source>
        <dbReference type="EMBL" id="RHN05738.1"/>
    </source>
</evidence>
<dbReference type="InterPro" id="IPR036034">
    <property type="entry name" value="PDZ_sf"/>
</dbReference>
<dbReference type="Gene3D" id="2.30.42.10">
    <property type="match status" value="1"/>
</dbReference>
<evidence type="ECO:0000313" key="7">
    <source>
        <dbReference type="Proteomes" id="UP000286003"/>
    </source>
</evidence>
<evidence type="ECO:0000259" key="2">
    <source>
        <dbReference type="SMART" id="SM00228"/>
    </source>
</evidence>
<feature type="domain" description="Tail specific protease" evidence="3">
    <location>
        <begin position="185"/>
        <end position="400"/>
    </location>
</feature>
<dbReference type="PANTHER" id="PTHR32060">
    <property type="entry name" value="TAIL-SPECIFIC PROTEASE"/>
    <property type="match status" value="1"/>
</dbReference>
<name>A0A3E4KRD1_9BACE</name>
<proteinExistence type="predicted"/>
<dbReference type="GO" id="GO:0030288">
    <property type="term" value="C:outer membrane-bounded periplasmic space"/>
    <property type="evidence" value="ECO:0007669"/>
    <property type="project" value="TreeGrafter"/>
</dbReference>
<dbReference type="Proteomes" id="UP000284772">
    <property type="component" value="Unassembled WGS sequence"/>
</dbReference>
<accession>A0A3E4KRD1</accession>
<dbReference type="CDD" id="cd07561">
    <property type="entry name" value="Peptidase_S41_CPP_like"/>
    <property type="match status" value="1"/>
</dbReference>